<proteinExistence type="predicted"/>
<dbReference type="AlphaFoldDB" id="A0A0C3E5N1"/>
<keyword evidence="1" id="KW-1133">Transmembrane helix</keyword>
<dbReference type="InParanoid" id="A0A0C3E5N1"/>
<protein>
    <submittedName>
        <fullName evidence="2">Uncharacterized protein</fullName>
    </submittedName>
</protein>
<dbReference type="HOGENOM" id="CLU_2723674_0_0_1"/>
<gene>
    <name evidence="2" type="ORF">SCLCIDRAFT_689176</name>
</gene>
<keyword evidence="1" id="KW-0812">Transmembrane</keyword>
<dbReference type="Proteomes" id="UP000053989">
    <property type="component" value="Unassembled WGS sequence"/>
</dbReference>
<reference evidence="3" key="2">
    <citation type="submission" date="2015-01" db="EMBL/GenBank/DDBJ databases">
        <title>Evolutionary Origins and Diversification of the Mycorrhizal Mutualists.</title>
        <authorList>
            <consortium name="DOE Joint Genome Institute"/>
            <consortium name="Mycorrhizal Genomics Consortium"/>
            <person name="Kohler A."/>
            <person name="Kuo A."/>
            <person name="Nagy L.G."/>
            <person name="Floudas D."/>
            <person name="Copeland A."/>
            <person name="Barry K.W."/>
            <person name="Cichocki N."/>
            <person name="Veneault-Fourrey C."/>
            <person name="LaButti K."/>
            <person name="Lindquist E.A."/>
            <person name="Lipzen A."/>
            <person name="Lundell T."/>
            <person name="Morin E."/>
            <person name="Murat C."/>
            <person name="Riley R."/>
            <person name="Ohm R."/>
            <person name="Sun H."/>
            <person name="Tunlid A."/>
            <person name="Henrissat B."/>
            <person name="Grigoriev I.V."/>
            <person name="Hibbett D.S."/>
            <person name="Martin F."/>
        </authorList>
    </citation>
    <scope>NUCLEOTIDE SEQUENCE [LARGE SCALE GENOMIC DNA]</scope>
    <source>
        <strain evidence="3">Foug A</strain>
    </source>
</reference>
<organism evidence="2 3">
    <name type="scientific">Scleroderma citrinum Foug A</name>
    <dbReference type="NCBI Taxonomy" id="1036808"/>
    <lineage>
        <taxon>Eukaryota</taxon>
        <taxon>Fungi</taxon>
        <taxon>Dikarya</taxon>
        <taxon>Basidiomycota</taxon>
        <taxon>Agaricomycotina</taxon>
        <taxon>Agaricomycetes</taxon>
        <taxon>Agaricomycetidae</taxon>
        <taxon>Boletales</taxon>
        <taxon>Sclerodermatineae</taxon>
        <taxon>Sclerodermataceae</taxon>
        <taxon>Scleroderma</taxon>
    </lineage>
</organism>
<accession>A0A0C3E5N1</accession>
<keyword evidence="3" id="KW-1185">Reference proteome</keyword>
<dbReference type="EMBL" id="KN822032">
    <property type="protein sequence ID" value="KIM63754.1"/>
    <property type="molecule type" value="Genomic_DNA"/>
</dbReference>
<keyword evidence="1" id="KW-0472">Membrane</keyword>
<feature type="transmembrane region" description="Helical" evidence="1">
    <location>
        <begin position="14"/>
        <end position="35"/>
    </location>
</feature>
<reference evidence="2 3" key="1">
    <citation type="submission" date="2014-04" db="EMBL/GenBank/DDBJ databases">
        <authorList>
            <consortium name="DOE Joint Genome Institute"/>
            <person name="Kuo A."/>
            <person name="Kohler A."/>
            <person name="Nagy L.G."/>
            <person name="Floudas D."/>
            <person name="Copeland A."/>
            <person name="Barry K.W."/>
            <person name="Cichocki N."/>
            <person name="Veneault-Fourrey C."/>
            <person name="LaButti K."/>
            <person name="Lindquist E.A."/>
            <person name="Lipzen A."/>
            <person name="Lundell T."/>
            <person name="Morin E."/>
            <person name="Murat C."/>
            <person name="Sun H."/>
            <person name="Tunlid A."/>
            <person name="Henrissat B."/>
            <person name="Grigoriev I.V."/>
            <person name="Hibbett D.S."/>
            <person name="Martin F."/>
            <person name="Nordberg H.P."/>
            <person name="Cantor M.N."/>
            <person name="Hua S.X."/>
        </authorList>
    </citation>
    <scope>NUCLEOTIDE SEQUENCE [LARGE SCALE GENOMIC DNA]</scope>
    <source>
        <strain evidence="2 3">Foug A</strain>
    </source>
</reference>
<sequence length="72" mass="8133">MCSDPKFLAGADDILLQLRGIICVVLAACISINDLKPLIQQPHPRMLAWTGSRKLAKLWWNRCIISSWNSLK</sequence>
<evidence type="ECO:0000256" key="1">
    <source>
        <dbReference type="SAM" id="Phobius"/>
    </source>
</evidence>
<name>A0A0C3E5N1_9AGAM</name>
<evidence type="ECO:0000313" key="2">
    <source>
        <dbReference type="EMBL" id="KIM63754.1"/>
    </source>
</evidence>
<evidence type="ECO:0000313" key="3">
    <source>
        <dbReference type="Proteomes" id="UP000053989"/>
    </source>
</evidence>